<dbReference type="EMBL" id="AP023326">
    <property type="protein sequence ID" value="BCI67227.1"/>
    <property type="molecule type" value="Genomic_DNA"/>
</dbReference>
<dbReference type="Pfam" id="PF03886">
    <property type="entry name" value="ABC_trans_aux"/>
    <property type="match status" value="1"/>
</dbReference>
<name>A0A6S6PE99_ACEAC</name>
<gene>
    <name evidence="2" type="ORF">AAJCM20276_18510</name>
</gene>
<dbReference type="SUPFAM" id="SSF159594">
    <property type="entry name" value="XCC0632-like"/>
    <property type="match status" value="1"/>
</dbReference>
<dbReference type="AlphaFoldDB" id="A0A6S6PE99"/>
<evidence type="ECO:0000313" key="3">
    <source>
        <dbReference type="Proteomes" id="UP000515220"/>
    </source>
</evidence>
<accession>A0A6S6PE99</accession>
<sequence>MSGARTKLSLMAGLAISVSLTGCSSPPLHLYTLEGPATTVPAASGPLASTAPVLEISRVSLPDYLDSQDLLTRDGSALQRSPNGRWAERLSNGITDLITVRLSAARPDMFVTEQAPTGSLSMSRLRITITRLDIPTSGQATLDANWTYISGDDHVPTRTDRTHVTSSITDNGTDEKVVQTTNDLINQLSKMIASSLPQ</sequence>
<protein>
    <recommendedName>
        <fullName evidence="1">ABC-type transport auxiliary lipoprotein component domain-containing protein</fullName>
    </recommendedName>
</protein>
<dbReference type="Proteomes" id="UP000515220">
    <property type="component" value="Chromosome"/>
</dbReference>
<evidence type="ECO:0000259" key="1">
    <source>
        <dbReference type="Pfam" id="PF03886"/>
    </source>
</evidence>
<feature type="domain" description="ABC-type transport auxiliary lipoprotein component" evidence="1">
    <location>
        <begin position="31"/>
        <end position="193"/>
    </location>
</feature>
<dbReference type="InterPro" id="IPR005586">
    <property type="entry name" value="ABC_trans_aux"/>
</dbReference>
<dbReference type="RefSeq" id="WP_180952714.1">
    <property type="nucleotide sequence ID" value="NZ_AP023326.1"/>
</dbReference>
<reference evidence="2 3" key="1">
    <citation type="submission" date="2020-07" db="EMBL/GenBank/DDBJ databases">
        <title>Complete Genome Sequence of an acetic acid bacterium, Acetobacter aceti JCM20276.</title>
        <authorList>
            <person name="Hirose Y."/>
            <person name="Mihara H."/>
        </authorList>
    </citation>
    <scope>NUCLEOTIDE SEQUENCE [LARGE SCALE GENOMIC DNA]</scope>
    <source>
        <strain evidence="2 3">JCM20276</strain>
    </source>
</reference>
<proteinExistence type="predicted"/>
<dbReference type="PROSITE" id="PS51257">
    <property type="entry name" value="PROKAR_LIPOPROTEIN"/>
    <property type="match status" value="1"/>
</dbReference>
<dbReference type="Gene3D" id="3.40.50.10610">
    <property type="entry name" value="ABC-type transport auxiliary lipoprotein component"/>
    <property type="match status" value="1"/>
</dbReference>
<organism evidence="2 3">
    <name type="scientific">Acetobacter aceti</name>
    <dbReference type="NCBI Taxonomy" id="435"/>
    <lineage>
        <taxon>Bacteria</taxon>
        <taxon>Pseudomonadati</taxon>
        <taxon>Pseudomonadota</taxon>
        <taxon>Alphaproteobacteria</taxon>
        <taxon>Acetobacterales</taxon>
        <taxon>Acetobacteraceae</taxon>
        <taxon>Acetobacter</taxon>
        <taxon>Acetobacter subgen. Acetobacter</taxon>
    </lineage>
</organism>
<evidence type="ECO:0000313" key="2">
    <source>
        <dbReference type="EMBL" id="BCI67227.1"/>
    </source>
</evidence>